<dbReference type="RefSeq" id="WP_334485090.1">
    <property type="nucleotide sequence ID" value="NZ_JAZHRV010000001.1"/>
</dbReference>
<dbReference type="GO" id="GO:0016787">
    <property type="term" value="F:hydrolase activity"/>
    <property type="evidence" value="ECO:0007669"/>
    <property type="project" value="UniProtKB-KW"/>
</dbReference>
<dbReference type="EMBL" id="JAZHRV010000001">
    <property type="protein sequence ID" value="MEH2558193.1"/>
    <property type="molecule type" value="Genomic_DNA"/>
</dbReference>
<dbReference type="PANTHER" id="PTHR18901:SF38">
    <property type="entry name" value="PSEUDOURIDINE-5'-PHOSPHATASE"/>
    <property type="match status" value="1"/>
</dbReference>
<protein>
    <submittedName>
        <fullName evidence="1">HAD superfamily hydrolase (TIGR01509 family)</fullName>
    </submittedName>
</protein>
<evidence type="ECO:0000313" key="2">
    <source>
        <dbReference type="Proteomes" id="UP001364224"/>
    </source>
</evidence>
<dbReference type="InterPro" id="IPR023214">
    <property type="entry name" value="HAD_sf"/>
</dbReference>
<dbReference type="SFLD" id="SFLDG01129">
    <property type="entry name" value="C1.5:_HAD__Beta-PGM__Phosphata"/>
    <property type="match status" value="1"/>
</dbReference>
<dbReference type="InterPro" id="IPR041492">
    <property type="entry name" value="HAD_2"/>
</dbReference>
<dbReference type="InterPro" id="IPR023198">
    <property type="entry name" value="PGP-like_dom2"/>
</dbReference>
<keyword evidence="2" id="KW-1185">Reference proteome</keyword>
<dbReference type="PANTHER" id="PTHR18901">
    <property type="entry name" value="2-DEOXYGLUCOSE-6-PHOSPHATE PHOSPHATASE 2"/>
    <property type="match status" value="1"/>
</dbReference>
<sequence length="230" mass="24580">MTGKWNVSAVLLDMDGTLLDTEKVYFNSLVAALNARGYADDAIALCHAMVGLPGPACEAMLLDRYGNNFPLAEINRAFLVNRDRFMEAGLPLKPGTLELLDGLAAADCPMAIVTSSSRRSAERNLSLAGIRSRFDTILTLDDVARGKPSPDLYLLAARRLGLAPQVCIAVEDSNHGVTASHAAGAITIMVPDMAPPTDETRAKCAAVLPDLNAVLQTLRERSSLLHRPGK</sequence>
<organism evidence="1 2">
    <name type="scientific">Bradyrhizobium algeriense</name>
    <dbReference type="NCBI Taxonomy" id="634784"/>
    <lineage>
        <taxon>Bacteria</taxon>
        <taxon>Pseudomonadati</taxon>
        <taxon>Pseudomonadota</taxon>
        <taxon>Alphaproteobacteria</taxon>
        <taxon>Hyphomicrobiales</taxon>
        <taxon>Nitrobacteraceae</taxon>
        <taxon>Bradyrhizobium</taxon>
    </lineage>
</organism>
<dbReference type="Pfam" id="PF13419">
    <property type="entry name" value="HAD_2"/>
    <property type="match status" value="1"/>
</dbReference>
<dbReference type="Gene3D" id="1.10.150.240">
    <property type="entry name" value="Putative phosphatase, domain 2"/>
    <property type="match status" value="1"/>
</dbReference>
<dbReference type="SUPFAM" id="SSF56784">
    <property type="entry name" value="HAD-like"/>
    <property type="match status" value="1"/>
</dbReference>
<dbReference type="InterPro" id="IPR006439">
    <property type="entry name" value="HAD-SF_hydro_IA"/>
</dbReference>
<dbReference type="PRINTS" id="PR00413">
    <property type="entry name" value="HADHALOGNASE"/>
</dbReference>
<gene>
    <name evidence="1" type="ORF">V1286_005722</name>
</gene>
<name>A0ABU8BI33_9BRAD</name>
<keyword evidence="1" id="KW-0378">Hydrolase</keyword>
<evidence type="ECO:0000313" key="1">
    <source>
        <dbReference type="EMBL" id="MEH2558193.1"/>
    </source>
</evidence>
<comment type="caution">
    <text evidence="1">The sequence shown here is derived from an EMBL/GenBank/DDBJ whole genome shotgun (WGS) entry which is preliminary data.</text>
</comment>
<dbReference type="Proteomes" id="UP001364224">
    <property type="component" value="Unassembled WGS sequence"/>
</dbReference>
<dbReference type="Gene3D" id="3.40.50.1000">
    <property type="entry name" value="HAD superfamily/HAD-like"/>
    <property type="match status" value="1"/>
</dbReference>
<proteinExistence type="predicted"/>
<dbReference type="InterPro" id="IPR036412">
    <property type="entry name" value="HAD-like_sf"/>
</dbReference>
<dbReference type="NCBIfam" id="TIGR01509">
    <property type="entry name" value="HAD-SF-IA-v3"/>
    <property type="match status" value="1"/>
</dbReference>
<dbReference type="CDD" id="cd07505">
    <property type="entry name" value="HAD_BPGM-like"/>
    <property type="match status" value="1"/>
</dbReference>
<dbReference type="SFLD" id="SFLDS00003">
    <property type="entry name" value="Haloacid_Dehalogenase"/>
    <property type="match status" value="1"/>
</dbReference>
<dbReference type="SFLD" id="SFLDG01135">
    <property type="entry name" value="C1.5.6:_HAD__Beta-PGM__Phospha"/>
    <property type="match status" value="1"/>
</dbReference>
<reference evidence="1 2" key="1">
    <citation type="submission" date="2024-02" db="EMBL/GenBank/DDBJ databases">
        <title>Adaptive strategies in a cosmopolitan and abundant soil bacterium.</title>
        <authorList>
            <person name="Carini P."/>
        </authorList>
    </citation>
    <scope>NUCLEOTIDE SEQUENCE [LARGE SCALE GENOMIC DNA]</scope>
    <source>
        <strain evidence="1 2">AZCC 1608</strain>
    </source>
</reference>
<accession>A0ABU8BI33</accession>